<protein>
    <submittedName>
        <fullName evidence="3">Phospholipid-binding protein</fullName>
    </submittedName>
</protein>
<proteinExistence type="predicted"/>
<organism evidence="3 4">
    <name type="scientific">Corallococcus macrosporus DSM 14697</name>
    <dbReference type="NCBI Taxonomy" id="1189310"/>
    <lineage>
        <taxon>Bacteria</taxon>
        <taxon>Pseudomonadati</taxon>
        <taxon>Myxococcota</taxon>
        <taxon>Myxococcia</taxon>
        <taxon>Myxococcales</taxon>
        <taxon>Cystobacterineae</taxon>
        <taxon>Myxococcaceae</taxon>
        <taxon>Corallococcus</taxon>
    </lineage>
</organism>
<dbReference type="Proteomes" id="UP000217343">
    <property type="component" value="Chromosome"/>
</dbReference>
<reference evidence="3 4" key="1">
    <citation type="submission" date="2017-06" db="EMBL/GenBank/DDBJ databases">
        <title>Sequencing and comparative analysis of myxobacterial genomes.</title>
        <authorList>
            <person name="Rupp O."/>
            <person name="Goesmann A."/>
            <person name="Sogaard-Andersen L."/>
        </authorList>
    </citation>
    <scope>NUCLEOTIDE SEQUENCE [LARGE SCALE GENOMIC DNA]</scope>
    <source>
        <strain evidence="3 4">DSM 14697</strain>
    </source>
</reference>
<accession>A0A250JZU7</accession>
<feature type="region of interest" description="Disordered" evidence="1">
    <location>
        <begin position="1"/>
        <end position="145"/>
    </location>
</feature>
<feature type="domain" description="BON" evidence="2">
    <location>
        <begin position="346"/>
        <end position="417"/>
    </location>
</feature>
<feature type="compositionally biased region" description="Basic residues" evidence="1">
    <location>
        <begin position="236"/>
        <end position="249"/>
    </location>
</feature>
<feature type="compositionally biased region" description="Basic and acidic residues" evidence="1">
    <location>
        <begin position="127"/>
        <end position="145"/>
    </location>
</feature>
<feature type="compositionally biased region" description="Basic and acidic residues" evidence="1">
    <location>
        <begin position="224"/>
        <end position="235"/>
    </location>
</feature>
<dbReference type="OrthoDB" id="680465at2"/>
<dbReference type="AlphaFoldDB" id="A0A250JZU7"/>
<feature type="compositionally biased region" description="Basic and acidic residues" evidence="1">
    <location>
        <begin position="1"/>
        <end position="104"/>
    </location>
</feature>
<feature type="compositionally biased region" description="Low complexity" evidence="1">
    <location>
        <begin position="332"/>
        <end position="346"/>
    </location>
</feature>
<dbReference type="RefSeq" id="WP_095959450.1">
    <property type="nucleotide sequence ID" value="NZ_CP022203.1"/>
</dbReference>
<keyword evidence="4" id="KW-1185">Reference proteome</keyword>
<feature type="compositionally biased region" description="Basic and acidic residues" evidence="1">
    <location>
        <begin position="174"/>
        <end position="187"/>
    </location>
</feature>
<dbReference type="PROSITE" id="PS50914">
    <property type="entry name" value="BON"/>
    <property type="match status" value="1"/>
</dbReference>
<evidence type="ECO:0000313" key="3">
    <source>
        <dbReference type="EMBL" id="ATB48636.1"/>
    </source>
</evidence>
<sequence>MNGRREDDRRWGDRDWEVERPRPRDAWAQDPDWEARGHERRGGPDRDTGPERRGDFDWEARGPERRGGPDRDAGRERRGDVDWEARGPERRGDLDRDTGAERRGGPHRGHPRRGGWASEEDAFPRTFDSERHFRDAARDRDTRDYQQDVDFGRAARAMDRAREYGRDFHLDQELDRRAREFDPERIARRPGYSPSGTFREVEEDWRLEPTFLGVLEDEGPGPGRPERPGRHEPPERRRHGPGGRPPGHHRGADEGHERRHRGGGGMDRGRPWRAAGRMAETDVRYGGTQPAGHGPGVENMAPPWDGYGTSPSRPDDHGMGHGGYAGGRARPEGPTRGPPRGRAPRGYQRSSERILTDLCDRLMQSWVDAEDVDIRVRDGVVLLAGVVRSHDERHATEALARDVLGVKEVMNDIRVYRDEGVLDRPTLRRPVQVPGVESPDDDTLHS</sequence>
<gene>
    <name evidence="3" type="ORF">MYMAC_004265</name>
</gene>
<evidence type="ECO:0000313" key="4">
    <source>
        <dbReference type="Proteomes" id="UP000217343"/>
    </source>
</evidence>
<dbReference type="Gene3D" id="3.30.1340.30">
    <property type="match status" value="1"/>
</dbReference>
<dbReference type="Pfam" id="PF04972">
    <property type="entry name" value="BON"/>
    <property type="match status" value="1"/>
</dbReference>
<evidence type="ECO:0000256" key="1">
    <source>
        <dbReference type="SAM" id="MobiDB-lite"/>
    </source>
</evidence>
<dbReference type="EMBL" id="CP022203">
    <property type="protein sequence ID" value="ATB48636.1"/>
    <property type="molecule type" value="Genomic_DNA"/>
</dbReference>
<dbReference type="KEGG" id="mmas:MYMAC_004265"/>
<evidence type="ECO:0000259" key="2">
    <source>
        <dbReference type="PROSITE" id="PS50914"/>
    </source>
</evidence>
<feature type="region of interest" description="Disordered" evidence="1">
    <location>
        <begin position="174"/>
        <end position="351"/>
    </location>
</feature>
<dbReference type="InterPro" id="IPR007055">
    <property type="entry name" value="BON_dom"/>
</dbReference>
<name>A0A250JZU7_9BACT</name>